<keyword evidence="2" id="KW-1185">Reference proteome</keyword>
<dbReference type="OrthoDB" id="306984at2157"/>
<name>A0A1G7PFH3_9EURY</name>
<dbReference type="RefSeq" id="WP_092693332.1">
    <property type="nucleotide sequence ID" value="NZ_FNBK01000010.1"/>
</dbReference>
<accession>A0A1G7PFH3</accession>
<dbReference type="Proteomes" id="UP000199076">
    <property type="component" value="Unassembled WGS sequence"/>
</dbReference>
<sequence>MNLGSNVPAVAAALILVGTLASGPLALADRPAEQTGTIGTGSVAVSEVRLPETATLQQGQFGEESYYLEVPDATVVFERLEGRPILTYKLAIDGLEYSRESAFFLGPDTGDRMQLSLERDELSPETVQNDSYAGVLRVIDRTGEESRVVAERNVTVQVRR</sequence>
<dbReference type="AlphaFoldDB" id="A0A1G7PFH3"/>
<evidence type="ECO:0000313" key="1">
    <source>
        <dbReference type="EMBL" id="SDF84983.1"/>
    </source>
</evidence>
<protein>
    <submittedName>
        <fullName evidence="1">Uncharacterized protein</fullName>
    </submittedName>
</protein>
<proteinExistence type="predicted"/>
<gene>
    <name evidence="1" type="ORF">SAMN05216218_110101</name>
</gene>
<organism evidence="1 2">
    <name type="scientific">Halorientalis regularis</name>
    <dbReference type="NCBI Taxonomy" id="660518"/>
    <lineage>
        <taxon>Archaea</taxon>
        <taxon>Methanobacteriati</taxon>
        <taxon>Methanobacteriota</taxon>
        <taxon>Stenosarchaea group</taxon>
        <taxon>Halobacteria</taxon>
        <taxon>Halobacteriales</taxon>
        <taxon>Haloarculaceae</taxon>
        <taxon>Halorientalis</taxon>
    </lineage>
</organism>
<evidence type="ECO:0000313" key="2">
    <source>
        <dbReference type="Proteomes" id="UP000199076"/>
    </source>
</evidence>
<dbReference type="STRING" id="660518.SAMN05216218_110101"/>
<dbReference type="EMBL" id="FNBK01000010">
    <property type="protein sequence ID" value="SDF84983.1"/>
    <property type="molecule type" value="Genomic_DNA"/>
</dbReference>
<reference evidence="2" key="1">
    <citation type="submission" date="2016-10" db="EMBL/GenBank/DDBJ databases">
        <authorList>
            <person name="Varghese N."/>
            <person name="Submissions S."/>
        </authorList>
    </citation>
    <scope>NUCLEOTIDE SEQUENCE [LARGE SCALE GENOMIC DNA]</scope>
    <source>
        <strain evidence="2">IBRC-M 10760</strain>
    </source>
</reference>